<dbReference type="InterPro" id="IPR011711">
    <property type="entry name" value="GntR_C"/>
</dbReference>
<accession>A0A2H1HSF6</accession>
<reference evidence="5" key="1">
    <citation type="submission" date="2017-03" db="EMBL/GenBank/DDBJ databases">
        <authorList>
            <person name="Monnet C."/>
        </authorList>
    </citation>
    <scope>NUCLEOTIDE SEQUENCE [LARGE SCALE GENOMIC DNA]</scope>
    <source>
        <strain evidence="5">ATCC 9175</strain>
    </source>
</reference>
<dbReference type="InterPro" id="IPR036390">
    <property type="entry name" value="WH_DNA-bd_sf"/>
</dbReference>
<dbReference type="SUPFAM" id="SSF48008">
    <property type="entry name" value="GntR ligand-binding domain-like"/>
    <property type="match status" value="1"/>
</dbReference>
<dbReference type="PROSITE" id="PS50949">
    <property type="entry name" value="HTH_GNTR"/>
    <property type="match status" value="1"/>
</dbReference>
<keyword evidence="6" id="KW-1185">Reference proteome</keyword>
<organism evidence="5 6">
    <name type="scientific">Brevibacterium aurantiacum</name>
    <dbReference type="NCBI Taxonomy" id="273384"/>
    <lineage>
        <taxon>Bacteria</taxon>
        <taxon>Bacillati</taxon>
        <taxon>Actinomycetota</taxon>
        <taxon>Actinomycetes</taxon>
        <taxon>Micrococcales</taxon>
        <taxon>Brevibacteriaceae</taxon>
        <taxon>Brevibacterium</taxon>
    </lineage>
</organism>
<evidence type="ECO:0000313" key="5">
    <source>
        <dbReference type="EMBL" id="SMX65849.1"/>
    </source>
</evidence>
<dbReference type="Pfam" id="PF00392">
    <property type="entry name" value="GntR"/>
    <property type="match status" value="1"/>
</dbReference>
<dbReference type="SMART" id="SM00345">
    <property type="entry name" value="HTH_GNTR"/>
    <property type="match status" value="1"/>
</dbReference>
<dbReference type="InterPro" id="IPR000524">
    <property type="entry name" value="Tscrpt_reg_HTH_GntR"/>
</dbReference>
<name>A0A2H1HSF6_BREAU</name>
<dbReference type="PANTHER" id="PTHR43537">
    <property type="entry name" value="TRANSCRIPTIONAL REGULATOR, GNTR FAMILY"/>
    <property type="match status" value="1"/>
</dbReference>
<evidence type="ECO:0000313" key="6">
    <source>
        <dbReference type="Proteomes" id="UP000234525"/>
    </source>
</evidence>
<dbReference type="InterPro" id="IPR036388">
    <property type="entry name" value="WH-like_DNA-bd_sf"/>
</dbReference>
<comment type="caution">
    <text evidence="5">The sequence shown here is derived from an EMBL/GenBank/DDBJ whole genome shotgun (WGS) entry which is preliminary data.</text>
</comment>
<keyword evidence="2 5" id="KW-0238">DNA-binding</keyword>
<dbReference type="PANTHER" id="PTHR43537:SF45">
    <property type="entry name" value="GNTR FAMILY REGULATORY PROTEIN"/>
    <property type="match status" value="1"/>
</dbReference>
<dbReference type="RefSeq" id="WP_101582826.1">
    <property type="nucleotide sequence ID" value="NZ_BJME01000005.1"/>
</dbReference>
<gene>
    <name evidence="5" type="ORF">BAUR9175_00395</name>
</gene>
<dbReference type="SUPFAM" id="SSF46785">
    <property type="entry name" value="Winged helix' DNA-binding domain"/>
    <property type="match status" value="1"/>
</dbReference>
<dbReference type="Proteomes" id="UP000234525">
    <property type="component" value="Unassembled WGS sequence"/>
</dbReference>
<dbReference type="AlphaFoldDB" id="A0A2H1HSF6"/>
<dbReference type="Pfam" id="PF07729">
    <property type="entry name" value="FCD"/>
    <property type="match status" value="1"/>
</dbReference>
<keyword evidence="3" id="KW-0804">Transcription</keyword>
<dbReference type="GO" id="GO:0003700">
    <property type="term" value="F:DNA-binding transcription factor activity"/>
    <property type="evidence" value="ECO:0007669"/>
    <property type="project" value="InterPro"/>
</dbReference>
<feature type="domain" description="HTH gntR-type" evidence="4">
    <location>
        <begin position="9"/>
        <end position="75"/>
    </location>
</feature>
<dbReference type="GO" id="GO:0003677">
    <property type="term" value="F:DNA binding"/>
    <property type="evidence" value="ECO:0007669"/>
    <property type="project" value="UniProtKB-KW"/>
</dbReference>
<protein>
    <submittedName>
        <fullName evidence="5">DNA-binding transcriptional regulator, GntR family</fullName>
    </submittedName>
</protein>
<dbReference type="EMBL" id="FXZB01000002">
    <property type="protein sequence ID" value="SMX65849.1"/>
    <property type="molecule type" value="Genomic_DNA"/>
</dbReference>
<evidence type="ECO:0000256" key="3">
    <source>
        <dbReference type="ARBA" id="ARBA00023163"/>
    </source>
</evidence>
<dbReference type="CDD" id="cd07377">
    <property type="entry name" value="WHTH_GntR"/>
    <property type="match status" value="1"/>
</dbReference>
<dbReference type="Gene3D" id="1.20.120.530">
    <property type="entry name" value="GntR ligand-binding domain-like"/>
    <property type="match status" value="1"/>
</dbReference>
<keyword evidence="1" id="KW-0805">Transcription regulation</keyword>
<evidence type="ECO:0000259" key="4">
    <source>
        <dbReference type="PROSITE" id="PS50949"/>
    </source>
</evidence>
<proteinExistence type="predicted"/>
<evidence type="ECO:0000256" key="2">
    <source>
        <dbReference type="ARBA" id="ARBA00023125"/>
    </source>
</evidence>
<sequence length="227" mass="25439">MKNSAAAQLTDRDSIFEAVRMDILDGTIPPGTQLKEVALAERFGVSRTPIREVLSRLEEASLVSRKARGLEVAAIDTEKIVQVYDTRILLEEEVAGQAAMERSIRDVFQLQALLERDRTLVDASDRTLIRSNLEFHAAVWSAAHNPVLEDLLNRLTTHLVHAPQSTLSIGNRWAEALDEHEALIGAIENRDSGRAREIARGHFTTARSIRLDMLRQMVLEQQISDLN</sequence>
<dbReference type="Gene3D" id="1.10.10.10">
    <property type="entry name" value="Winged helix-like DNA-binding domain superfamily/Winged helix DNA-binding domain"/>
    <property type="match status" value="1"/>
</dbReference>
<dbReference type="SMART" id="SM00895">
    <property type="entry name" value="FCD"/>
    <property type="match status" value="1"/>
</dbReference>
<evidence type="ECO:0000256" key="1">
    <source>
        <dbReference type="ARBA" id="ARBA00023015"/>
    </source>
</evidence>
<dbReference type="InterPro" id="IPR008920">
    <property type="entry name" value="TF_FadR/GntR_C"/>
</dbReference>